<dbReference type="Proteomes" id="UP000319825">
    <property type="component" value="Unassembled WGS sequence"/>
</dbReference>
<proteinExistence type="predicted"/>
<reference evidence="1 2" key="1">
    <citation type="submission" date="2019-07" db="EMBL/GenBank/DDBJ databases">
        <title>R&amp;d 2014.</title>
        <authorList>
            <person name="Klenk H.-P."/>
        </authorList>
    </citation>
    <scope>NUCLEOTIDE SEQUENCE [LARGE SCALE GENOMIC DNA]</scope>
    <source>
        <strain evidence="1 2">DSM 43868</strain>
    </source>
</reference>
<gene>
    <name evidence="1" type="ORF">JD77_00115</name>
</gene>
<dbReference type="RefSeq" id="WP_145772571.1">
    <property type="nucleotide sequence ID" value="NZ_BAAATQ010000186.1"/>
</dbReference>
<comment type="caution">
    <text evidence="1">The sequence shown here is derived from an EMBL/GenBank/DDBJ whole genome shotgun (WGS) entry which is preliminary data.</text>
</comment>
<evidence type="ECO:0000313" key="1">
    <source>
        <dbReference type="EMBL" id="TWH65180.1"/>
    </source>
</evidence>
<dbReference type="OrthoDB" id="477305at2"/>
<organism evidence="1 2">
    <name type="scientific">Micromonospora olivasterospora</name>
    <dbReference type="NCBI Taxonomy" id="1880"/>
    <lineage>
        <taxon>Bacteria</taxon>
        <taxon>Bacillati</taxon>
        <taxon>Actinomycetota</taxon>
        <taxon>Actinomycetes</taxon>
        <taxon>Micromonosporales</taxon>
        <taxon>Micromonosporaceae</taxon>
        <taxon>Micromonospora</taxon>
    </lineage>
</organism>
<protein>
    <submittedName>
        <fullName evidence="1">Uncharacterized protein</fullName>
    </submittedName>
</protein>
<dbReference type="EMBL" id="VLKE01000001">
    <property type="protein sequence ID" value="TWH65180.1"/>
    <property type="molecule type" value="Genomic_DNA"/>
</dbReference>
<name>A0A562I2F6_MICOL</name>
<evidence type="ECO:0000313" key="2">
    <source>
        <dbReference type="Proteomes" id="UP000319825"/>
    </source>
</evidence>
<accession>A0A562I2F6</accession>
<keyword evidence="2" id="KW-1185">Reference proteome</keyword>
<dbReference type="AlphaFoldDB" id="A0A562I2F6"/>
<sequence length="94" mass="9905">MVDESYFSITATTLDGRVLRSRSVRGIEQEVYALLTAYQALICTAGDATSTQPGLDMDRLSCTILIGAAVDTITDSGILPDGPADLLGTIGKPR</sequence>